<dbReference type="KEGG" id="phr:C6569_16570"/>
<dbReference type="Proteomes" id="UP000237889">
    <property type="component" value="Chromosome"/>
</dbReference>
<evidence type="ECO:0000259" key="1">
    <source>
        <dbReference type="Pfam" id="PF01890"/>
    </source>
</evidence>
<keyword evidence="3" id="KW-1185">Reference proteome</keyword>
<name>A0A2S0NED8_9HYPH</name>
<accession>A0A2S0NED8</accession>
<sequence length="131" mass="13024">MIVAGIGLRPGTEEPAIRACLDLALNRLSLGPADLGCLATVSSRAAEPGLAALAARLRLPLVGLPDEALAGMDAGCATRSTRVVALYGVGSVAEAAALAAAGAGAELILPRIALGRVTCALARGRTRSETP</sequence>
<gene>
    <name evidence="2" type="ORF">C6569_16570</name>
</gene>
<dbReference type="InterPro" id="IPR052553">
    <property type="entry name" value="CbiG_hydrolase"/>
</dbReference>
<evidence type="ECO:0000313" key="3">
    <source>
        <dbReference type="Proteomes" id="UP000237889"/>
    </source>
</evidence>
<organism evidence="2 3">
    <name type="scientific">Phreatobacter cathodiphilus</name>
    <dbReference type="NCBI Taxonomy" id="1868589"/>
    <lineage>
        <taxon>Bacteria</taxon>
        <taxon>Pseudomonadati</taxon>
        <taxon>Pseudomonadota</taxon>
        <taxon>Alphaproteobacteria</taxon>
        <taxon>Hyphomicrobiales</taxon>
        <taxon>Phreatobacteraceae</taxon>
        <taxon>Phreatobacter</taxon>
    </lineage>
</organism>
<dbReference type="InterPro" id="IPR036518">
    <property type="entry name" value="CobE/GbiG_C_sf"/>
</dbReference>
<dbReference type="AlphaFoldDB" id="A0A2S0NED8"/>
<dbReference type="OrthoDB" id="7308095at2"/>
<dbReference type="PANTHER" id="PTHR37477:SF1">
    <property type="entry name" value="COBALT-PRECORRIN-5A HYDROLASE"/>
    <property type="match status" value="1"/>
</dbReference>
<dbReference type="GO" id="GO:0009236">
    <property type="term" value="P:cobalamin biosynthetic process"/>
    <property type="evidence" value="ECO:0007669"/>
    <property type="project" value="InterPro"/>
</dbReference>
<dbReference type="Gene3D" id="3.30.420.180">
    <property type="entry name" value="CobE/GbiG C-terminal domain"/>
    <property type="match status" value="1"/>
</dbReference>
<dbReference type="PANTHER" id="PTHR37477">
    <property type="entry name" value="COBALT-PRECORRIN-5A HYDROLASE"/>
    <property type="match status" value="1"/>
</dbReference>
<protein>
    <recommendedName>
        <fullName evidence="1">CobE/GbiG C-terminal domain-containing protein</fullName>
    </recommendedName>
</protein>
<evidence type="ECO:0000313" key="2">
    <source>
        <dbReference type="EMBL" id="AVO46539.1"/>
    </source>
</evidence>
<reference evidence="2 3" key="1">
    <citation type="submission" date="2018-03" db="EMBL/GenBank/DDBJ databases">
        <title>Genome sequencing of Phreatobacter sp.</title>
        <authorList>
            <person name="Kim S.-J."/>
            <person name="Heo J."/>
            <person name="Kwon S.-W."/>
        </authorList>
    </citation>
    <scope>NUCLEOTIDE SEQUENCE [LARGE SCALE GENOMIC DNA]</scope>
    <source>
        <strain evidence="2 3">S-12</strain>
    </source>
</reference>
<dbReference type="InterPro" id="IPR002750">
    <property type="entry name" value="CobE/GbiG_C"/>
</dbReference>
<dbReference type="EMBL" id="CP027668">
    <property type="protein sequence ID" value="AVO46539.1"/>
    <property type="molecule type" value="Genomic_DNA"/>
</dbReference>
<dbReference type="Pfam" id="PF01890">
    <property type="entry name" value="CbiG_C"/>
    <property type="match status" value="1"/>
</dbReference>
<dbReference type="SUPFAM" id="SSF159664">
    <property type="entry name" value="CobE/GbiG C-terminal domain-like"/>
    <property type="match status" value="1"/>
</dbReference>
<feature type="domain" description="CobE/GbiG C-terminal" evidence="1">
    <location>
        <begin position="2"/>
        <end position="122"/>
    </location>
</feature>
<proteinExistence type="predicted"/>